<evidence type="ECO:0000313" key="4">
    <source>
        <dbReference type="EMBL" id="QEL19774.1"/>
    </source>
</evidence>
<dbReference type="GO" id="GO:0016787">
    <property type="term" value="F:hydrolase activity"/>
    <property type="evidence" value="ECO:0007669"/>
    <property type="project" value="UniProtKB-KW"/>
</dbReference>
<feature type="chain" id="PRO_5022976993" description="Peptidase S9 prolyl oligopeptidase catalytic domain-containing protein" evidence="3">
    <location>
        <begin position="27"/>
        <end position="415"/>
    </location>
</feature>
<dbReference type="EMBL" id="CP042425">
    <property type="protein sequence ID" value="QEL19774.1"/>
    <property type="molecule type" value="Genomic_DNA"/>
</dbReference>
<evidence type="ECO:0000256" key="3">
    <source>
        <dbReference type="SAM" id="SignalP"/>
    </source>
</evidence>
<keyword evidence="1 3" id="KW-0732">Signal</keyword>
<evidence type="ECO:0008006" key="6">
    <source>
        <dbReference type="Google" id="ProtNLM"/>
    </source>
</evidence>
<dbReference type="InterPro" id="IPR029058">
    <property type="entry name" value="AB_hydrolase_fold"/>
</dbReference>
<accession>A0A5C1ARF2</accession>
<name>A0A5C1ARF2_9BACT</name>
<keyword evidence="5" id="KW-1185">Reference proteome</keyword>
<dbReference type="Gene3D" id="3.40.50.1820">
    <property type="entry name" value="alpha/beta hydrolase"/>
    <property type="match status" value="1"/>
</dbReference>
<protein>
    <recommendedName>
        <fullName evidence="6">Peptidase S9 prolyl oligopeptidase catalytic domain-containing protein</fullName>
    </recommendedName>
</protein>
<organism evidence="4 5">
    <name type="scientific">Limnoglobus roseus</name>
    <dbReference type="NCBI Taxonomy" id="2598579"/>
    <lineage>
        <taxon>Bacteria</taxon>
        <taxon>Pseudomonadati</taxon>
        <taxon>Planctomycetota</taxon>
        <taxon>Planctomycetia</taxon>
        <taxon>Gemmatales</taxon>
        <taxon>Gemmataceae</taxon>
        <taxon>Limnoglobus</taxon>
    </lineage>
</organism>
<proteinExistence type="predicted"/>
<evidence type="ECO:0000256" key="2">
    <source>
        <dbReference type="ARBA" id="ARBA00022801"/>
    </source>
</evidence>
<dbReference type="Proteomes" id="UP000324974">
    <property type="component" value="Chromosome"/>
</dbReference>
<dbReference type="OrthoDB" id="239001at2"/>
<dbReference type="Pfam" id="PF10503">
    <property type="entry name" value="Esterase_PHB"/>
    <property type="match status" value="1"/>
</dbReference>
<reference evidence="5" key="1">
    <citation type="submission" date="2019-08" db="EMBL/GenBank/DDBJ databases">
        <title>Limnoglobus roseus gen. nov., sp. nov., a novel freshwater planctomycete with a giant genome from the family Gemmataceae.</title>
        <authorList>
            <person name="Kulichevskaya I.S."/>
            <person name="Naumoff D.G."/>
            <person name="Miroshnikov K."/>
            <person name="Ivanova A."/>
            <person name="Philippov D.A."/>
            <person name="Hakobyan A."/>
            <person name="Rijpstra I.C."/>
            <person name="Sinninghe Damste J.S."/>
            <person name="Liesack W."/>
            <person name="Dedysh S.N."/>
        </authorList>
    </citation>
    <scope>NUCLEOTIDE SEQUENCE [LARGE SCALE GENOMIC DNA]</scope>
    <source>
        <strain evidence="5">PX52</strain>
    </source>
</reference>
<evidence type="ECO:0000256" key="1">
    <source>
        <dbReference type="ARBA" id="ARBA00022729"/>
    </source>
</evidence>
<dbReference type="GO" id="GO:0005576">
    <property type="term" value="C:extracellular region"/>
    <property type="evidence" value="ECO:0007669"/>
    <property type="project" value="InterPro"/>
</dbReference>
<dbReference type="InterPro" id="IPR050955">
    <property type="entry name" value="Plant_Biomass_Hydrol_Est"/>
</dbReference>
<keyword evidence="2" id="KW-0378">Hydrolase</keyword>
<evidence type="ECO:0000313" key="5">
    <source>
        <dbReference type="Proteomes" id="UP000324974"/>
    </source>
</evidence>
<dbReference type="PANTHER" id="PTHR43037">
    <property type="entry name" value="UNNAMED PRODUCT-RELATED"/>
    <property type="match status" value="1"/>
</dbReference>
<dbReference type="AlphaFoldDB" id="A0A5C1ARF2"/>
<dbReference type="InterPro" id="IPR010126">
    <property type="entry name" value="Esterase_phb"/>
</dbReference>
<gene>
    <name evidence="4" type="ORF">PX52LOC_06853</name>
</gene>
<dbReference type="PANTHER" id="PTHR43037:SF5">
    <property type="entry name" value="FERULOYL ESTERASE"/>
    <property type="match status" value="1"/>
</dbReference>
<feature type="signal peptide" evidence="3">
    <location>
        <begin position="1"/>
        <end position="26"/>
    </location>
</feature>
<dbReference type="KEGG" id="lrs:PX52LOC_06853"/>
<sequence length="415" mass="45837">MYPLSRTAPLIVAVWLTSTASPIARAQEATWPPEKTKTSEFTGRKLDTFQHGVRKEWGYTGPQRDTFLVLHPKAAKANAPLYVVLHSAGHDVHSCLACTTKVGNHDIYHAPPDFYALYLDCRANKGDWWWGSEKFKDPEVGPAEKRVIDTVKWVVKEYNLDENRVYLCGNSMGGSGALGIGVRHGDVFAAVKANVPAKVEHVSSRMYFGKAVPADVTLPDPPVVVDYSAPNDTWSKGHETFIAAMNDRKYPLFMYWGPFGHANNHEQILKVNDLINSFDWLGVKKNEAYPVFTNASTNDPLPWPDRLADKKAGQVNAFFRWANASDTADAVETKLFLAKAADLKTAFTVPTEATADVSMRRVQKLRVAPGATAFWTFGTAKGEVKADAQGCVTVPGLKVTTEPITLTVRTVNKDR</sequence>
<dbReference type="RefSeq" id="WP_149114133.1">
    <property type="nucleotide sequence ID" value="NZ_CP042425.1"/>
</dbReference>
<dbReference type="SUPFAM" id="SSF53474">
    <property type="entry name" value="alpha/beta-Hydrolases"/>
    <property type="match status" value="1"/>
</dbReference>